<dbReference type="PANTHER" id="PTHR37017">
    <property type="entry name" value="AB HYDROLASE-1 DOMAIN-CONTAINING PROTEIN-RELATED"/>
    <property type="match status" value="1"/>
</dbReference>
<name>A0ABX1A2C5_9ACTN</name>
<evidence type="ECO:0000313" key="2">
    <source>
        <dbReference type="EMBL" id="NJP47941.1"/>
    </source>
</evidence>
<keyword evidence="3" id="KW-1185">Reference proteome</keyword>
<dbReference type="InterPro" id="IPR000073">
    <property type="entry name" value="AB_hydrolase_1"/>
</dbReference>
<proteinExistence type="predicted"/>
<evidence type="ECO:0000313" key="3">
    <source>
        <dbReference type="Proteomes" id="UP000734511"/>
    </source>
</evidence>
<feature type="domain" description="AB hydrolase-1" evidence="1">
    <location>
        <begin position="7"/>
        <end position="229"/>
    </location>
</feature>
<dbReference type="GO" id="GO:0016787">
    <property type="term" value="F:hydrolase activity"/>
    <property type="evidence" value="ECO:0007669"/>
    <property type="project" value="UniProtKB-KW"/>
</dbReference>
<dbReference type="EMBL" id="JAATEJ010000037">
    <property type="protein sequence ID" value="NJP47941.1"/>
    <property type="molecule type" value="Genomic_DNA"/>
</dbReference>
<organism evidence="2 3">
    <name type="scientific">Actinacidiphila epipremni</name>
    <dbReference type="NCBI Taxonomy" id="2053013"/>
    <lineage>
        <taxon>Bacteria</taxon>
        <taxon>Bacillati</taxon>
        <taxon>Actinomycetota</taxon>
        <taxon>Actinomycetes</taxon>
        <taxon>Kitasatosporales</taxon>
        <taxon>Streptomycetaceae</taxon>
        <taxon>Actinacidiphila</taxon>
    </lineage>
</organism>
<gene>
    <name evidence="2" type="ORF">HCN08_31725</name>
</gene>
<dbReference type="PANTHER" id="PTHR37017:SF11">
    <property type="entry name" value="ESTERASE_LIPASE_THIOESTERASE DOMAIN-CONTAINING PROTEIN"/>
    <property type="match status" value="1"/>
</dbReference>
<dbReference type="RefSeq" id="WP_167986775.1">
    <property type="nucleotide sequence ID" value="NZ_JAATEJ010000037.1"/>
</dbReference>
<evidence type="ECO:0000259" key="1">
    <source>
        <dbReference type="Pfam" id="PF12697"/>
    </source>
</evidence>
<protein>
    <submittedName>
        <fullName evidence="2">Alpha/beta fold hydrolase</fullName>
    </submittedName>
</protein>
<sequence length="234" mass="25464">MRTVEYVLVPGAWHGGWCWDRVAPLLRAAGHGVHTPTLTGVSDRAHALTPQVGLGTHVEDVVRLLDAHDLTDVCLVGHSYAGQVVAAVAQLRPERLAWRVHLDAFVPDDGDAAIDLLPAEVAHHYHESVREAGFGWLIPPRSLTTLGVTAEADLAWLTPRLTPHPWRAYTEPVRTGPEAAAVPARYIDCTDWLGVFAPYADKARRLGWDVSRLATGHEAMVTAPRELAALLLAC</sequence>
<dbReference type="Gene3D" id="3.40.50.1820">
    <property type="entry name" value="alpha/beta hydrolase"/>
    <property type="match status" value="1"/>
</dbReference>
<accession>A0ABX1A2C5</accession>
<dbReference type="InterPro" id="IPR052897">
    <property type="entry name" value="Sec-Metab_Biosynth_Hydrolase"/>
</dbReference>
<dbReference type="InterPro" id="IPR029058">
    <property type="entry name" value="AB_hydrolase_fold"/>
</dbReference>
<comment type="caution">
    <text evidence="2">The sequence shown here is derived from an EMBL/GenBank/DDBJ whole genome shotgun (WGS) entry which is preliminary data.</text>
</comment>
<dbReference type="Proteomes" id="UP000734511">
    <property type="component" value="Unassembled WGS sequence"/>
</dbReference>
<dbReference type="SUPFAM" id="SSF53474">
    <property type="entry name" value="alpha/beta-Hydrolases"/>
    <property type="match status" value="1"/>
</dbReference>
<reference evidence="2 3" key="1">
    <citation type="submission" date="2020-03" db="EMBL/GenBank/DDBJ databases">
        <title>WGS of actinomycetes isolated from Thailand.</title>
        <authorList>
            <person name="Thawai C."/>
        </authorList>
    </citation>
    <scope>NUCLEOTIDE SEQUENCE [LARGE SCALE GENOMIC DNA]</scope>
    <source>
        <strain evidence="2 3">PRB2-1</strain>
    </source>
</reference>
<keyword evidence="2" id="KW-0378">Hydrolase</keyword>
<dbReference type="Pfam" id="PF12697">
    <property type="entry name" value="Abhydrolase_6"/>
    <property type="match status" value="1"/>
</dbReference>